<feature type="chain" id="PRO_5022745334" description="Peptidase A1 domain-containing protein" evidence="3">
    <location>
        <begin position="29"/>
        <end position="460"/>
    </location>
</feature>
<feature type="signal peptide" evidence="3">
    <location>
        <begin position="1"/>
        <end position="28"/>
    </location>
</feature>
<dbReference type="InterPro" id="IPR033121">
    <property type="entry name" value="PEPTIDASE_A1"/>
</dbReference>
<evidence type="ECO:0000259" key="4">
    <source>
        <dbReference type="PROSITE" id="PS51767"/>
    </source>
</evidence>
<evidence type="ECO:0000313" key="5">
    <source>
        <dbReference type="EMBL" id="TXG56853.1"/>
    </source>
</evidence>
<evidence type="ECO:0000313" key="6">
    <source>
        <dbReference type="Proteomes" id="UP000323000"/>
    </source>
</evidence>
<dbReference type="InterPro" id="IPR021109">
    <property type="entry name" value="Peptidase_aspartic_dom_sf"/>
</dbReference>
<dbReference type="OrthoDB" id="2747330at2759"/>
<dbReference type="PANTHER" id="PTHR13683">
    <property type="entry name" value="ASPARTYL PROTEASES"/>
    <property type="match status" value="1"/>
</dbReference>
<dbReference type="Gene3D" id="2.40.70.10">
    <property type="entry name" value="Acid Proteases"/>
    <property type="match status" value="2"/>
</dbReference>
<dbReference type="Pfam" id="PF14541">
    <property type="entry name" value="TAXi_C"/>
    <property type="match status" value="1"/>
</dbReference>
<dbReference type="SUPFAM" id="SSF50630">
    <property type="entry name" value="Acid proteases"/>
    <property type="match status" value="1"/>
</dbReference>
<dbReference type="GO" id="GO:0006508">
    <property type="term" value="P:proteolysis"/>
    <property type="evidence" value="ECO:0007669"/>
    <property type="project" value="InterPro"/>
</dbReference>
<dbReference type="Pfam" id="PF14543">
    <property type="entry name" value="TAXi_N"/>
    <property type="match status" value="1"/>
</dbReference>
<evidence type="ECO:0000256" key="1">
    <source>
        <dbReference type="ARBA" id="ARBA00007447"/>
    </source>
</evidence>
<evidence type="ECO:0000256" key="3">
    <source>
        <dbReference type="SAM" id="SignalP"/>
    </source>
</evidence>
<gene>
    <name evidence="5" type="ORF">EZV62_018166</name>
</gene>
<dbReference type="InterPro" id="IPR001461">
    <property type="entry name" value="Aspartic_peptidase_A1"/>
</dbReference>
<sequence length="460" mass="49848">MFPSSSLHLLLLTCTLASFASYLDSISGSKTDTANTSQFHEFFQNQNHNHTKLELVHRDQISSSTKFHNHTHRFLSRMQRDVKRVAALTRLLSPAKSYEVENLGTDLMSGYSLGFDEYLVRVGVGSPPTYQYLAIDTGSDVVWVQCQPCSRCYNQDDPVFNPTTSTSYSVVPCGSPACDALNLDDRLCHAGKCGYKLKYGDGSYTEGTLMLETLMFGQKRILNMAMGCGHNNQGSFNVIAGLLGLGGGKMSFVNQIPETGGAFSYCLADLGSRSPGWLAFGRGLYGAFPVGVAWAPLLRNHRAPSFYYVGLSGLGVGGVRVPISEDIFRLTQSGDGGVIMDTGTAVTRLPTVAYEALRDAFIAKTSSIPRVPSVSIFDTCYHLDEDNVEFPHISFYFSAGPILNLASYGYLTQVDGVGNFCFAFAPSPSRLSIIGNIQQAGIQISVDEANGFIGFGPNVC</sequence>
<dbReference type="InterPro" id="IPR032799">
    <property type="entry name" value="TAXi_C"/>
</dbReference>
<accession>A0A5C7HII9</accession>
<dbReference type="PROSITE" id="PS51767">
    <property type="entry name" value="PEPTIDASE_A1"/>
    <property type="match status" value="1"/>
</dbReference>
<dbReference type="AlphaFoldDB" id="A0A5C7HII9"/>
<dbReference type="PANTHER" id="PTHR13683:SF265">
    <property type="entry name" value="PROTEIN ASPARTIC PROTEASE IN GUARD CELL 2"/>
    <property type="match status" value="1"/>
</dbReference>
<feature type="domain" description="Peptidase A1" evidence="4">
    <location>
        <begin position="118"/>
        <end position="456"/>
    </location>
</feature>
<feature type="active site" evidence="2">
    <location>
        <position position="341"/>
    </location>
</feature>
<dbReference type="Proteomes" id="UP000323000">
    <property type="component" value="Chromosome 8"/>
</dbReference>
<feature type="active site" evidence="2">
    <location>
        <position position="136"/>
    </location>
</feature>
<protein>
    <recommendedName>
        <fullName evidence="4">Peptidase A1 domain-containing protein</fullName>
    </recommendedName>
</protein>
<comment type="similarity">
    <text evidence="1">Belongs to the peptidase A1 family.</text>
</comment>
<proteinExistence type="inferred from homology"/>
<dbReference type="FunFam" id="2.40.70.10:FF:000031">
    <property type="entry name" value="Aspartyl protease AED1"/>
    <property type="match status" value="1"/>
</dbReference>
<comment type="caution">
    <text evidence="5">The sequence shown here is derived from an EMBL/GenBank/DDBJ whole genome shotgun (WGS) entry which is preliminary data.</text>
</comment>
<dbReference type="InterPro" id="IPR032861">
    <property type="entry name" value="TAXi_N"/>
</dbReference>
<reference evidence="6" key="1">
    <citation type="journal article" date="2019" name="Gigascience">
        <title>De novo genome assembly of the endangered Acer yangbiense, a plant species with extremely small populations endemic to Yunnan Province, China.</title>
        <authorList>
            <person name="Yang J."/>
            <person name="Wariss H.M."/>
            <person name="Tao L."/>
            <person name="Zhang R."/>
            <person name="Yun Q."/>
            <person name="Hollingsworth P."/>
            <person name="Dao Z."/>
            <person name="Luo G."/>
            <person name="Guo H."/>
            <person name="Ma Y."/>
            <person name="Sun W."/>
        </authorList>
    </citation>
    <scope>NUCLEOTIDE SEQUENCE [LARGE SCALE GENOMIC DNA]</scope>
    <source>
        <strain evidence="6">cv. Malutang</strain>
    </source>
</reference>
<name>A0A5C7HII9_9ROSI</name>
<organism evidence="5 6">
    <name type="scientific">Acer yangbiense</name>
    <dbReference type="NCBI Taxonomy" id="1000413"/>
    <lineage>
        <taxon>Eukaryota</taxon>
        <taxon>Viridiplantae</taxon>
        <taxon>Streptophyta</taxon>
        <taxon>Embryophyta</taxon>
        <taxon>Tracheophyta</taxon>
        <taxon>Spermatophyta</taxon>
        <taxon>Magnoliopsida</taxon>
        <taxon>eudicotyledons</taxon>
        <taxon>Gunneridae</taxon>
        <taxon>Pentapetalae</taxon>
        <taxon>rosids</taxon>
        <taxon>malvids</taxon>
        <taxon>Sapindales</taxon>
        <taxon>Sapindaceae</taxon>
        <taxon>Hippocastanoideae</taxon>
        <taxon>Acereae</taxon>
        <taxon>Acer</taxon>
    </lineage>
</organism>
<keyword evidence="3" id="KW-0732">Signal</keyword>
<evidence type="ECO:0000256" key="2">
    <source>
        <dbReference type="PIRSR" id="PIRSR601461-1"/>
    </source>
</evidence>
<dbReference type="GO" id="GO:0004190">
    <property type="term" value="F:aspartic-type endopeptidase activity"/>
    <property type="evidence" value="ECO:0007669"/>
    <property type="project" value="InterPro"/>
</dbReference>
<keyword evidence="6" id="KW-1185">Reference proteome</keyword>
<dbReference type="EMBL" id="VAHF01000008">
    <property type="protein sequence ID" value="TXG56853.1"/>
    <property type="molecule type" value="Genomic_DNA"/>
</dbReference>